<evidence type="ECO:0000313" key="5">
    <source>
        <dbReference type="Proteomes" id="UP000247483"/>
    </source>
</evidence>
<evidence type="ECO:0000259" key="3">
    <source>
        <dbReference type="Pfam" id="PF08719"/>
    </source>
</evidence>
<dbReference type="CDD" id="cd15457">
    <property type="entry name" value="NADAR"/>
    <property type="match status" value="1"/>
</dbReference>
<dbReference type="InterPro" id="IPR037238">
    <property type="entry name" value="YbiA-like_sf"/>
</dbReference>
<name>A0A2V4DRX1_9GAMM</name>
<reference evidence="4 5" key="1">
    <citation type="submission" date="2018-05" db="EMBL/GenBank/DDBJ databases">
        <title>Reference genomes for bee gut microbiota database.</title>
        <authorList>
            <person name="Ellegaard K.M."/>
        </authorList>
    </citation>
    <scope>NUCLEOTIDE SEQUENCE [LARGE SCALE GENOMIC DNA]</scope>
    <source>
        <strain evidence="4 5">ESL0177</strain>
    </source>
</reference>
<dbReference type="RefSeq" id="WP_110424363.1">
    <property type="nucleotide sequence ID" value="NZ_QGLP01000007.1"/>
</dbReference>
<organism evidence="4 5">
    <name type="scientific">Gilliamella apicola</name>
    <dbReference type="NCBI Taxonomy" id="1196095"/>
    <lineage>
        <taxon>Bacteria</taxon>
        <taxon>Pseudomonadati</taxon>
        <taxon>Pseudomonadota</taxon>
        <taxon>Gammaproteobacteria</taxon>
        <taxon>Orbales</taxon>
        <taxon>Orbaceae</taxon>
        <taxon>Gilliamella</taxon>
    </lineage>
</organism>
<dbReference type="AlphaFoldDB" id="A0A2V4DRX1"/>
<proteinExistence type="predicted"/>
<dbReference type="SUPFAM" id="SSF143990">
    <property type="entry name" value="YbiA-like"/>
    <property type="match status" value="1"/>
</dbReference>
<evidence type="ECO:0000256" key="2">
    <source>
        <dbReference type="ARBA" id="ARBA00000751"/>
    </source>
</evidence>
<evidence type="ECO:0000256" key="1">
    <source>
        <dbReference type="ARBA" id="ARBA00000022"/>
    </source>
</evidence>
<dbReference type="Pfam" id="PF08719">
    <property type="entry name" value="NADAR"/>
    <property type="match status" value="1"/>
</dbReference>
<dbReference type="InterPro" id="IPR012816">
    <property type="entry name" value="NADAR"/>
</dbReference>
<evidence type="ECO:0000313" key="4">
    <source>
        <dbReference type="EMBL" id="PXZ03257.1"/>
    </source>
</evidence>
<dbReference type="NCBIfam" id="TIGR02464">
    <property type="entry name" value="ribofla_fusion"/>
    <property type="match status" value="1"/>
</dbReference>
<comment type="caution">
    <text evidence="4">The sequence shown here is derived from an EMBL/GenBank/DDBJ whole genome shotgun (WGS) entry which is preliminary data.</text>
</comment>
<dbReference type="Proteomes" id="UP000247483">
    <property type="component" value="Unassembled WGS sequence"/>
</dbReference>
<gene>
    <name evidence="4" type="ORF">DKK79_12445</name>
</gene>
<sequence>MDLLELRKQYSSGKRFKYLYFWGHTQKQPSSIITKCCFSQWYPSRFEIDNIYYATAEHYMMAEKARLFGDEQILSKILTASSPGLAKSLGRQVNGFIPHIWDEHCSNIVIRGNFAKFSQNPKLTDFILSTKERILVEASPVDKIWGIGLAEDDANIENPLMWKGKNLLGFALMNVRRQLKETL</sequence>
<accession>A0A2V4DRX1</accession>
<dbReference type="EMBL" id="QGLP01000007">
    <property type="protein sequence ID" value="PXZ03257.1"/>
    <property type="molecule type" value="Genomic_DNA"/>
</dbReference>
<dbReference type="Gene3D" id="1.10.357.40">
    <property type="entry name" value="YbiA-like"/>
    <property type="match status" value="1"/>
</dbReference>
<feature type="domain" description="NADAR" evidence="3">
    <location>
        <begin position="20"/>
        <end position="180"/>
    </location>
</feature>
<protein>
    <submittedName>
        <fullName evidence="4">DUF1768 domain-containing protein</fullName>
    </submittedName>
</protein>
<comment type="catalytic activity">
    <reaction evidence="1">
        <text>5-amino-6-(5-phospho-D-ribosylamino)uracil + H2O = 5,6-diaminouracil + D-ribose 5-phosphate</text>
        <dbReference type="Rhea" id="RHEA:55020"/>
        <dbReference type="ChEBI" id="CHEBI:15377"/>
        <dbReference type="ChEBI" id="CHEBI:46252"/>
        <dbReference type="ChEBI" id="CHEBI:58453"/>
        <dbReference type="ChEBI" id="CHEBI:78346"/>
    </reaction>
</comment>
<comment type="catalytic activity">
    <reaction evidence="2">
        <text>2,5-diamino-6-hydroxy-4-(5-phosphoribosylamino)-pyrimidine + H2O = 2,5,6-triamino-4-hydroxypyrimidine + D-ribose 5-phosphate</text>
        <dbReference type="Rhea" id="RHEA:23436"/>
        <dbReference type="ChEBI" id="CHEBI:15377"/>
        <dbReference type="ChEBI" id="CHEBI:58614"/>
        <dbReference type="ChEBI" id="CHEBI:78346"/>
        <dbReference type="ChEBI" id="CHEBI:137796"/>
    </reaction>
</comment>